<organism evidence="4 5">
    <name type="scientific">Autumnicola psychrophila</name>
    <dbReference type="NCBI Taxonomy" id="3075592"/>
    <lineage>
        <taxon>Bacteria</taxon>
        <taxon>Pseudomonadati</taxon>
        <taxon>Bacteroidota</taxon>
        <taxon>Flavobacteriia</taxon>
        <taxon>Flavobacteriales</taxon>
        <taxon>Flavobacteriaceae</taxon>
        <taxon>Autumnicola</taxon>
    </lineage>
</organism>
<dbReference type="PROSITE" id="PS51352">
    <property type="entry name" value="THIOREDOXIN_2"/>
    <property type="match status" value="1"/>
</dbReference>
<evidence type="ECO:0000259" key="3">
    <source>
        <dbReference type="PROSITE" id="PS51352"/>
    </source>
</evidence>
<name>A0ABU3DR78_9FLAO</name>
<dbReference type="Proteomes" id="UP001253848">
    <property type="component" value="Unassembled WGS sequence"/>
</dbReference>
<reference evidence="4 5" key="1">
    <citation type="submission" date="2023-09" db="EMBL/GenBank/DDBJ databases">
        <authorList>
            <person name="Rey-Velasco X."/>
        </authorList>
    </citation>
    <scope>NUCLEOTIDE SEQUENCE [LARGE SCALE GENOMIC DNA]</scope>
    <source>
        <strain evidence="4 5">F225</strain>
    </source>
</reference>
<dbReference type="Pfam" id="PF13098">
    <property type="entry name" value="Thioredoxin_2"/>
    <property type="match status" value="1"/>
</dbReference>
<dbReference type="InterPro" id="IPR036249">
    <property type="entry name" value="Thioredoxin-like_sf"/>
</dbReference>
<protein>
    <submittedName>
        <fullName evidence="4">Thioredoxin fold domain-containing protein</fullName>
    </submittedName>
</protein>
<keyword evidence="5" id="KW-1185">Reference proteome</keyword>
<dbReference type="SUPFAM" id="SSF52833">
    <property type="entry name" value="Thioredoxin-like"/>
    <property type="match status" value="1"/>
</dbReference>
<sequence length="181" mass="21078">MKLKIFTFLIIAIFGIASQAQEIEWMSMNEALDAQKENPKSIFMDAYTSWCGPCKMLDSNTFSNKDLAQYVNKHFYAVKFNAEGPEEIEYKDRVFKNPKYDAERSGRNSTHEFASAMRISGYPTMVFFDQKGEMIAPVVGYRTPEQLEIFLKLFAGDEYKKFTSQEDFTEYRENFKGEFTN</sequence>
<dbReference type="EMBL" id="JAVRHN010000005">
    <property type="protein sequence ID" value="MDT0686220.1"/>
    <property type="molecule type" value="Genomic_DNA"/>
</dbReference>
<comment type="caution">
    <text evidence="4">The sequence shown here is derived from an EMBL/GenBank/DDBJ whole genome shotgun (WGS) entry which is preliminary data.</text>
</comment>
<feature type="chain" id="PRO_5045725145" evidence="2">
    <location>
        <begin position="21"/>
        <end position="181"/>
    </location>
</feature>
<dbReference type="PANTHER" id="PTHR15337:SF11">
    <property type="entry name" value="THIOREDOXIN DOMAIN-CONTAINING PROTEIN"/>
    <property type="match status" value="1"/>
</dbReference>
<evidence type="ECO:0000313" key="4">
    <source>
        <dbReference type="EMBL" id="MDT0686220.1"/>
    </source>
</evidence>
<evidence type="ECO:0000256" key="1">
    <source>
        <dbReference type="ARBA" id="ARBA00022729"/>
    </source>
</evidence>
<accession>A0ABU3DR78</accession>
<dbReference type="Gene3D" id="3.40.30.10">
    <property type="entry name" value="Glutaredoxin"/>
    <property type="match status" value="1"/>
</dbReference>
<dbReference type="InterPro" id="IPR012336">
    <property type="entry name" value="Thioredoxin-like_fold"/>
</dbReference>
<dbReference type="InterPro" id="IPR013766">
    <property type="entry name" value="Thioredoxin_domain"/>
</dbReference>
<proteinExistence type="predicted"/>
<feature type="domain" description="Thioredoxin" evidence="3">
    <location>
        <begin position="1"/>
        <end position="156"/>
    </location>
</feature>
<dbReference type="PANTHER" id="PTHR15337">
    <property type="entry name" value="ANTERIOR GRADIENT PROTEIN-RELATED"/>
    <property type="match status" value="1"/>
</dbReference>
<evidence type="ECO:0000313" key="5">
    <source>
        <dbReference type="Proteomes" id="UP001253848"/>
    </source>
</evidence>
<keyword evidence="1 2" id="KW-0732">Signal</keyword>
<evidence type="ECO:0000256" key="2">
    <source>
        <dbReference type="SAM" id="SignalP"/>
    </source>
</evidence>
<gene>
    <name evidence="4" type="ORF">RM541_07575</name>
</gene>
<feature type="signal peptide" evidence="2">
    <location>
        <begin position="1"/>
        <end position="20"/>
    </location>
</feature>
<dbReference type="RefSeq" id="WP_311499617.1">
    <property type="nucleotide sequence ID" value="NZ_JAVRHN010000005.1"/>
</dbReference>
<dbReference type="InterPro" id="IPR051099">
    <property type="entry name" value="AGR/TXD"/>
</dbReference>